<dbReference type="AlphaFoldDB" id="A0A9X6NS97"/>
<keyword evidence="2" id="KW-1185">Reference proteome</keyword>
<gene>
    <name evidence="1" type="ORF">BV898_19488</name>
</gene>
<evidence type="ECO:0000313" key="2">
    <source>
        <dbReference type="Proteomes" id="UP000192578"/>
    </source>
</evidence>
<accession>A0A9X6NS97</accession>
<dbReference type="Proteomes" id="UP000192578">
    <property type="component" value="Unassembled WGS sequence"/>
</dbReference>
<dbReference type="EMBL" id="MTYJ01000542">
    <property type="protein sequence ID" value="OWA55104.1"/>
    <property type="molecule type" value="Genomic_DNA"/>
</dbReference>
<comment type="caution">
    <text evidence="1">The sequence shown here is derived from an EMBL/GenBank/DDBJ whole genome shotgun (WGS) entry which is preliminary data.</text>
</comment>
<protein>
    <submittedName>
        <fullName evidence="1">Uncharacterized protein</fullName>
    </submittedName>
</protein>
<organism evidence="1 2">
    <name type="scientific">Hypsibius exemplaris</name>
    <name type="common">Freshwater tardigrade</name>
    <dbReference type="NCBI Taxonomy" id="2072580"/>
    <lineage>
        <taxon>Eukaryota</taxon>
        <taxon>Metazoa</taxon>
        <taxon>Ecdysozoa</taxon>
        <taxon>Tardigrada</taxon>
        <taxon>Eutardigrada</taxon>
        <taxon>Parachela</taxon>
        <taxon>Hypsibioidea</taxon>
        <taxon>Hypsibiidae</taxon>
        <taxon>Hypsibius</taxon>
    </lineage>
</organism>
<name>A0A9X6NS97_HYPEX</name>
<sequence>MPVQILVLMVVAYQPETLIPTVKLAMADSNLLYGPNISFSYAFFNNSNMDTCDEIETEVLPFLANFYYNQRQNGTYTFSQKNRDARFVKRQFFLNIWLKTNRFQVAFWRKYVAIMGTFHSVNKNV</sequence>
<reference evidence="2" key="1">
    <citation type="submission" date="2017-01" db="EMBL/GenBank/DDBJ databases">
        <title>Comparative genomics of anhydrobiosis in the tardigrade Hypsibius dujardini.</title>
        <authorList>
            <person name="Yoshida Y."/>
            <person name="Koutsovoulos G."/>
            <person name="Laetsch D."/>
            <person name="Stevens L."/>
            <person name="Kumar S."/>
            <person name="Horikawa D."/>
            <person name="Ishino K."/>
            <person name="Komine S."/>
            <person name="Tomita M."/>
            <person name="Blaxter M."/>
            <person name="Arakawa K."/>
        </authorList>
    </citation>
    <scope>NUCLEOTIDE SEQUENCE [LARGE SCALE GENOMIC DNA]</scope>
    <source>
        <strain evidence="2">Z151</strain>
    </source>
</reference>
<evidence type="ECO:0000313" key="1">
    <source>
        <dbReference type="EMBL" id="OWA55104.1"/>
    </source>
</evidence>
<proteinExistence type="predicted"/>